<name>A0ACD5Y5V8_AVESA</name>
<reference evidence="1" key="1">
    <citation type="submission" date="2021-05" db="EMBL/GenBank/DDBJ databases">
        <authorList>
            <person name="Scholz U."/>
            <person name="Mascher M."/>
            <person name="Fiebig A."/>
        </authorList>
    </citation>
    <scope>NUCLEOTIDE SEQUENCE [LARGE SCALE GENOMIC DNA]</scope>
</reference>
<evidence type="ECO:0000313" key="1">
    <source>
        <dbReference type="EnsemblPlants" id="AVESA.00010b.r2.5CG0917410.1.CDS.1"/>
    </source>
</evidence>
<accession>A0ACD5Y5V8</accession>
<dbReference type="EnsemblPlants" id="AVESA.00010b.r2.5CG0917410.1">
    <property type="protein sequence ID" value="AVESA.00010b.r2.5CG0917410.1.CDS.1"/>
    <property type="gene ID" value="AVESA.00010b.r2.5CG0917410"/>
</dbReference>
<dbReference type="Proteomes" id="UP001732700">
    <property type="component" value="Chromosome 5C"/>
</dbReference>
<proteinExistence type="predicted"/>
<protein>
    <submittedName>
        <fullName evidence="1">Uncharacterized protein</fullName>
    </submittedName>
</protein>
<organism evidence="1 2">
    <name type="scientific">Avena sativa</name>
    <name type="common">Oat</name>
    <dbReference type="NCBI Taxonomy" id="4498"/>
    <lineage>
        <taxon>Eukaryota</taxon>
        <taxon>Viridiplantae</taxon>
        <taxon>Streptophyta</taxon>
        <taxon>Embryophyta</taxon>
        <taxon>Tracheophyta</taxon>
        <taxon>Spermatophyta</taxon>
        <taxon>Magnoliopsida</taxon>
        <taxon>Liliopsida</taxon>
        <taxon>Poales</taxon>
        <taxon>Poaceae</taxon>
        <taxon>BOP clade</taxon>
        <taxon>Pooideae</taxon>
        <taxon>Poodae</taxon>
        <taxon>Poeae</taxon>
        <taxon>Poeae Chloroplast Group 1 (Aveneae type)</taxon>
        <taxon>Aveninae</taxon>
        <taxon>Avena</taxon>
    </lineage>
</organism>
<evidence type="ECO:0000313" key="2">
    <source>
        <dbReference type="Proteomes" id="UP001732700"/>
    </source>
</evidence>
<sequence length="367" mass="40223">MENSGAARSLTDAARLVQLLKIGGYRATRSTRENSCKISSRWHVDGYEWEVRICPDYSQSSIMIPWVALELVLLTGSSSASHTHVRSILSCRLVDPRGILKPSEEKSKFWLFSIPSPGTAVSSMLKLIKREDLESSSYLQDDAFTLQCTITVLRELPVQTFPAGKETTVQAPSSNLHLQLGELLQSEAGADVVFVVSGESFAAHKLILAARSPVFMAQFLGQMMEKSSQRVEVKDMEAAVFKALLHFVYTDTVPEFDVQHDDKDAAAWTVMAQHLLAAADRYGIERLKLVCEGKLSGGIEVHTAAATLALAEVHGCEQLKDKCIGFIVRSPAVLDAVLATDGYKNLEASCPSVLTELLRRATKINVV</sequence>
<reference evidence="1" key="2">
    <citation type="submission" date="2025-09" db="UniProtKB">
        <authorList>
            <consortium name="EnsemblPlants"/>
        </authorList>
    </citation>
    <scope>IDENTIFICATION</scope>
</reference>
<keyword evidence="2" id="KW-1185">Reference proteome</keyword>